<evidence type="ECO:0000313" key="1">
    <source>
        <dbReference type="EMBL" id="ELW63250.1"/>
    </source>
</evidence>
<proteinExistence type="predicted"/>
<protein>
    <submittedName>
        <fullName evidence="1">Uncharacterized protein</fullName>
    </submittedName>
</protein>
<gene>
    <name evidence="1" type="ORF">TREES_T100013265</name>
</gene>
<name>L9KJW8_TUPCH</name>
<organism evidence="1 2">
    <name type="scientific">Tupaia chinensis</name>
    <name type="common">Chinese tree shrew</name>
    <name type="synonym">Tupaia belangeri chinensis</name>
    <dbReference type="NCBI Taxonomy" id="246437"/>
    <lineage>
        <taxon>Eukaryota</taxon>
        <taxon>Metazoa</taxon>
        <taxon>Chordata</taxon>
        <taxon>Craniata</taxon>
        <taxon>Vertebrata</taxon>
        <taxon>Euteleostomi</taxon>
        <taxon>Mammalia</taxon>
        <taxon>Eutheria</taxon>
        <taxon>Euarchontoglires</taxon>
        <taxon>Scandentia</taxon>
        <taxon>Tupaiidae</taxon>
        <taxon>Tupaia</taxon>
    </lineage>
</organism>
<reference evidence="2" key="1">
    <citation type="submission" date="2012-07" db="EMBL/GenBank/DDBJ databases">
        <title>Genome of the Chinese tree shrew, a rising model animal genetically related to primates.</title>
        <authorList>
            <person name="Zhang G."/>
            <person name="Fan Y."/>
            <person name="Yao Y."/>
            <person name="Huang Z."/>
        </authorList>
    </citation>
    <scope>NUCLEOTIDE SEQUENCE [LARGE SCALE GENOMIC DNA]</scope>
</reference>
<dbReference type="eggNOG" id="ENOG502S4P9">
    <property type="taxonomic scope" value="Eukaryota"/>
</dbReference>
<evidence type="ECO:0000313" key="2">
    <source>
        <dbReference type="Proteomes" id="UP000011518"/>
    </source>
</evidence>
<dbReference type="Proteomes" id="UP000011518">
    <property type="component" value="Unassembled WGS sequence"/>
</dbReference>
<dbReference type="InParanoid" id="L9KJW8"/>
<dbReference type="AlphaFoldDB" id="L9KJW8"/>
<reference evidence="2" key="2">
    <citation type="journal article" date="2013" name="Nat. Commun.">
        <title>Genome of the Chinese tree shrew.</title>
        <authorList>
            <person name="Fan Y."/>
            <person name="Huang Z.Y."/>
            <person name="Cao C.C."/>
            <person name="Chen C.S."/>
            <person name="Chen Y.X."/>
            <person name="Fan D.D."/>
            <person name="He J."/>
            <person name="Hou H.L."/>
            <person name="Hu L."/>
            <person name="Hu X.T."/>
            <person name="Jiang X.T."/>
            <person name="Lai R."/>
            <person name="Lang Y.S."/>
            <person name="Liang B."/>
            <person name="Liao S.G."/>
            <person name="Mu D."/>
            <person name="Ma Y.Y."/>
            <person name="Niu Y.Y."/>
            <person name="Sun X.Q."/>
            <person name="Xia J.Q."/>
            <person name="Xiao J."/>
            <person name="Xiong Z.Q."/>
            <person name="Xu L."/>
            <person name="Yang L."/>
            <person name="Zhang Y."/>
            <person name="Zhao W."/>
            <person name="Zhao X.D."/>
            <person name="Zheng Y.T."/>
            <person name="Zhou J.M."/>
            <person name="Zhu Y.B."/>
            <person name="Zhang G.J."/>
            <person name="Wang J."/>
            <person name="Yao Y.G."/>
        </authorList>
    </citation>
    <scope>NUCLEOTIDE SEQUENCE [LARGE SCALE GENOMIC DNA]</scope>
</reference>
<keyword evidence="2" id="KW-1185">Reference proteome</keyword>
<dbReference type="EMBL" id="KB320789">
    <property type="protein sequence ID" value="ELW63250.1"/>
    <property type="molecule type" value="Genomic_DNA"/>
</dbReference>
<accession>L9KJW8</accession>
<sequence length="162" mass="17240">MARVLGGAVATVLILGVALAIFFLYCRQQKSQLGLDGDGDGSELPSSQKIDLPLDKESHLAPEDVQSLHLEPGMQQQEEEELQKLPPYYDMGVSPSSCPLVPGEVSTNVAHIAGAQGSGLKDTDVQYAELDTSALELMPGPRTTLPGPGEVVEYATIQLRVP</sequence>